<protein>
    <submittedName>
        <fullName evidence="1">Uncharacterized protein</fullName>
    </submittedName>
</protein>
<accession>A0A1B1KJ03</accession>
<dbReference type="Proteomes" id="UP000186108">
    <property type="component" value="Plasmid pR1CP1"/>
</dbReference>
<proteinExistence type="predicted"/>
<name>A0A1B1KJ03_RHOOP</name>
<dbReference type="EMBL" id="CP009112">
    <property type="protein sequence ID" value="ANS32582.1"/>
    <property type="molecule type" value="Genomic_DNA"/>
</dbReference>
<organism evidence="1 2">
    <name type="scientific">Rhodococcus opacus</name>
    <name type="common">Nocardia opaca</name>
    <dbReference type="NCBI Taxonomy" id="37919"/>
    <lineage>
        <taxon>Bacteria</taxon>
        <taxon>Bacillati</taxon>
        <taxon>Actinomycetota</taxon>
        <taxon>Actinomycetes</taxon>
        <taxon>Mycobacteriales</taxon>
        <taxon>Nocardiaceae</taxon>
        <taxon>Rhodococcus</taxon>
    </lineage>
</organism>
<evidence type="ECO:0000313" key="2">
    <source>
        <dbReference type="Proteomes" id="UP000186108"/>
    </source>
</evidence>
<reference evidence="1 2" key="1">
    <citation type="submission" date="2014-07" db="EMBL/GenBank/DDBJ databases">
        <authorList>
            <person name="Zhang J.E."/>
            <person name="Yang H."/>
            <person name="Guo J."/>
            <person name="Deng Z."/>
            <person name="Luo H."/>
            <person name="Luo M."/>
            <person name="Zhao B."/>
        </authorList>
    </citation>
    <scope>NUCLEOTIDE SEQUENCE [LARGE SCALE GENOMIC DNA]</scope>
    <source>
        <strain evidence="1 2">1CP</strain>
        <plasmid evidence="2">Plasmid pr1cp1</plasmid>
    </source>
</reference>
<geneLocation type="plasmid" evidence="2">
    <name>pr1cp1</name>
</geneLocation>
<gene>
    <name evidence="1" type="ORF">R1CP_40005</name>
</gene>
<keyword evidence="1" id="KW-0614">Plasmid</keyword>
<dbReference type="AlphaFoldDB" id="A0A1B1KJ03"/>
<evidence type="ECO:0000313" key="1">
    <source>
        <dbReference type="EMBL" id="ANS32582.1"/>
    </source>
</evidence>
<sequence length="71" mass="8053">MDVTWVSAAAPQIRDLSVVTVPAITVRVRPLAHTRVATTDFKGATDRPDARRWLQWNRQMTLQPRAEEARA</sequence>